<dbReference type="GO" id="GO:0046872">
    <property type="term" value="F:metal ion binding"/>
    <property type="evidence" value="ECO:0007669"/>
    <property type="project" value="UniProtKB-KW"/>
</dbReference>
<evidence type="ECO:0000256" key="3">
    <source>
        <dbReference type="ARBA" id="ARBA00022723"/>
    </source>
</evidence>
<dbReference type="GO" id="GO:0003729">
    <property type="term" value="F:mRNA binding"/>
    <property type="evidence" value="ECO:0007669"/>
    <property type="project" value="TreeGrafter"/>
</dbReference>
<dbReference type="InterPro" id="IPR045862">
    <property type="entry name" value="Trf4-like"/>
</dbReference>
<dbReference type="OrthoDB" id="273917at2759"/>
<dbReference type="InterPro" id="IPR002058">
    <property type="entry name" value="PAP_assoc"/>
</dbReference>
<protein>
    <recommendedName>
        <fullName evidence="2">polynucleotide adenylyltransferase</fullName>
        <ecNumber evidence="2">2.7.7.19</ecNumber>
    </recommendedName>
</protein>
<sequence>MAEGTTWPWTASLGALRCDSKEQRLHEEVIAYVSYITPSTQERSAREQVIARIVNLTKARFANSTLATFGSTVHDLYLPDGDVDLVMSLPRELDEDTRRRTLFQLSALLKNALVTQHVTVVLRARVPVISFETVPELGSFSIDISINATDGVNGVPVVANYLRTMPALRYLVMIVKEYLSRLKLNSASNSGLSSYSVILLAVSFLQRNPKKRPQEDIDNPLPRESLGRLLLDFFEHYGFEFDYEDACVSVLQRKLLTKEEKNWERPSHPGALSIECPVNPENDVGRPTGKINQIQKAFQDAYVALRDYPFSMAQPNVLGTIVGVAPVTLERRAHLCELVDSGSLARALREVRAPEPPQRGQRNAPFHHNSYSRNHHSRGSSSHYHPYGNQSAGMAFSPHLGAHSIGAVYDGPLRYDPAAGAFEPQWTGGTYGPHGAGQSPNGSNRRGKGRKTK</sequence>
<dbReference type="GO" id="GO:1990817">
    <property type="term" value="F:poly(A) RNA polymerase activity"/>
    <property type="evidence" value="ECO:0007669"/>
    <property type="project" value="UniProtKB-EC"/>
</dbReference>
<accession>A0A2H3IY75</accession>
<evidence type="ECO:0000259" key="6">
    <source>
        <dbReference type="Pfam" id="PF03828"/>
    </source>
</evidence>
<evidence type="ECO:0000256" key="5">
    <source>
        <dbReference type="SAM" id="MobiDB-lite"/>
    </source>
</evidence>
<dbReference type="SUPFAM" id="SSF81301">
    <property type="entry name" value="Nucleotidyltransferase"/>
    <property type="match status" value="1"/>
</dbReference>
<dbReference type="GO" id="GO:0010605">
    <property type="term" value="P:negative regulation of macromolecule metabolic process"/>
    <property type="evidence" value="ECO:0007669"/>
    <property type="project" value="UniProtKB-ARBA"/>
</dbReference>
<feature type="domain" description="Poly(A) RNA polymerase mitochondrial-like central palm" evidence="7">
    <location>
        <begin position="25"/>
        <end position="153"/>
    </location>
</feature>
<keyword evidence="8" id="KW-0808">Transferase</keyword>
<proteinExistence type="inferred from homology"/>
<dbReference type="EC" id="2.7.7.19" evidence="2"/>
<evidence type="ECO:0000256" key="4">
    <source>
        <dbReference type="ARBA" id="ARBA00022842"/>
    </source>
</evidence>
<feature type="domain" description="PAP-associated" evidence="6">
    <location>
        <begin position="225"/>
        <end position="282"/>
    </location>
</feature>
<comment type="similarity">
    <text evidence="1">Belongs to the DNA polymerase type-B-like family.</text>
</comment>
<name>A0A2H3IY75_WOLCO</name>
<evidence type="ECO:0000259" key="7">
    <source>
        <dbReference type="Pfam" id="PF22600"/>
    </source>
</evidence>
<dbReference type="EMBL" id="KB467831">
    <property type="protein sequence ID" value="PCH34395.1"/>
    <property type="molecule type" value="Genomic_DNA"/>
</dbReference>
<evidence type="ECO:0000256" key="1">
    <source>
        <dbReference type="ARBA" id="ARBA00008593"/>
    </source>
</evidence>
<feature type="region of interest" description="Disordered" evidence="5">
    <location>
        <begin position="426"/>
        <end position="453"/>
    </location>
</feature>
<dbReference type="InterPro" id="IPR054708">
    <property type="entry name" value="MTPAP-like_central"/>
</dbReference>
<evidence type="ECO:0000256" key="2">
    <source>
        <dbReference type="ARBA" id="ARBA00012388"/>
    </source>
</evidence>
<dbReference type="GO" id="GO:0031499">
    <property type="term" value="C:TRAMP complex"/>
    <property type="evidence" value="ECO:0007669"/>
    <property type="project" value="TreeGrafter"/>
</dbReference>
<dbReference type="Proteomes" id="UP000218811">
    <property type="component" value="Unassembled WGS sequence"/>
</dbReference>
<dbReference type="InterPro" id="IPR043519">
    <property type="entry name" value="NT_sf"/>
</dbReference>
<gene>
    <name evidence="8" type="ORF">WOLCODRAFT_22665</name>
</gene>
<keyword evidence="3" id="KW-0479">Metal-binding</keyword>
<dbReference type="STRING" id="742152.A0A2H3IY75"/>
<dbReference type="Pfam" id="PF03828">
    <property type="entry name" value="PAP_assoc"/>
    <property type="match status" value="1"/>
</dbReference>
<keyword evidence="4" id="KW-0460">Magnesium</keyword>
<dbReference type="GO" id="GO:0005730">
    <property type="term" value="C:nucleolus"/>
    <property type="evidence" value="ECO:0007669"/>
    <property type="project" value="TreeGrafter"/>
</dbReference>
<dbReference type="GO" id="GO:0043634">
    <property type="term" value="P:polyadenylation-dependent ncRNA catabolic process"/>
    <property type="evidence" value="ECO:0007669"/>
    <property type="project" value="TreeGrafter"/>
</dbReference>
<reference evidence="8 9" key="1">
    <citation type="journal article" date="2012" name="Science">
        <title>The Paleozoic origin of enzymatic lignin decomposition reconstructed from 31 fungal genomes.</title>
        <authorList>
            <person name="Floudas D."/>
            <person name="Binder M."/>
            <person name="Riley R."/>
            <person name="Barry K."/>
            <person name="Blanchette R.A."/>
            <person name="Henrissat B."/>
            <person name="Martinez A.T."/>
            <person name="Otillar R."/>
            <person name="Spatafora J.W."/>
            <person name="Yadav J.S."/>
            <person name="Aerts A."/>
            <person name="Benoit I."/>
            <person name="Boyd A."/>
            <person name="Carlson A."/>
            <person name="Copeland A."/>
            <person name="Coutinho P.M."/>
            <person name="de Vries R.P."/>
            <person name="Ferreira P."/>
            <person name="Findley K."/>
            <person name="Foster B."/>
            <person name="Gaskell J."/>
            <person name="Glotzer D."/>
            <person name="Gorecki P."/>
            <person name="Heitman J."/>
            <person name="Hesse C."/>
            <person name="Hori C."/>
            <person name="Igarashi K."/>
            <person name="Jurgens J.A."/>
            <person name="Kallen N."/>
            <person name="Kersten P."/>
            <person name="Kohler A."/>
            <person name="Kuees U."/>
            <person name="Kumar T.K.A."/>
            <person name="Kuo A."/>
            <person name="LaButti K."/>
            <person name="Larrondo L.F."/>
            <person name="Lindquist E."/>
            <person name="Ling A."/>
            <person name="Lombard V."/>
            <person name="Lucas S."/>
            <person name="Lundell T."/>
            <person name="Martin R."/>
            <person name="McLaughlin D.J."/>
            <person name="Morgenstern I."/>
            <person name="Morin E."/>
            <person name="Murat C."/>
            <person name="Nagy L.G."/>
            <person name="Nolan M."/>
            <person name="Ohm R.A."/>
            <person name="Patyshakuliyeva A."/>
            <person name="Rokas A."/>
            <person name="Ruiz-Duenas F.J."/>
            <person name="Sabat G."/>
            <person name="Salamov A."/>
            <person name="Samejima M."/>
            <person name="Schmutz J."/>
            <person name="Slot J.C."/>
            <person name="St John F."/>
            <person name="Stenlid J."/>
            <person name="Sun H."/>
            <person name="Sun S."/>
            <person name="Syed K."/>
            <person name="Tsang A."/>
            <person name="Wiebenga A."/>
            <person name="Young D."/>
            <person name="Pisabarro A."/>
            <person name="Eastwood D.C."/>
            <person name="Martin F."/>
            <person name="Cullen D."/>
            <person name="Grigoriev I.V."/>
            <person name="Hibbett D.S."/>
        </authorList>
    </citation>
    <scope>NUCLEOTIDE SEQUENCE [LARGE SCALE GENOMIC DNA]</scope>
    <source>
        <strain evidence="8 9">MD-104</strain>
    </source>
</reference>
<feature type="region of interest" description="Disordered" evidence="5">
    <location>
        <begin position="352"/>
        <end position="390"/>
    </location>
</feature>
<dbReference type="CDD" id="cd05402">
    <property type="entry name" value="NT_PAP_TUTase"/>
    <property type="match status" value="1"/>
</dbReference>
<dbReference type="Gene3D" id="3.30.460.10">
    <property type="entry name" value="Beta Polymerase, domain 2"/>
    <property type="match status" value="1"/>
</dbReference>
<keyword evidence="9" id="KW-1185">Reference proteome</keyword>
<organism evidence="8 9">
    <name type="scientific">Wolfiporia cocos (strain MD-104)</name>
    <name type="common">Brown rot fungus</name>
    <dbReference type="NCBI Taxonomy" id="742152"/>
    <lineage>
        <taxon>Eukaryota</taxon>
        <taxon>Fungi</taxon>
        <taxon>Dikarya</taxon>
        <taxon>Basidiomycota</taxon>
        <taxon>Agaricomycotina</taxon>
        <taxon>Agaricomycetes</taxon>
        <taxon>Polyporales</taxon>
        <taxon>Phaeolaceae</taxon>
        <taxon>Wolfiporia</taxon>
    </lineage>
</organism>
<dbReference type="Gene3D" id="1.10.1410.10">
    <property type="match status" value="1"/>
</dbReference>
<evidence type="ECO:0000313" key="9">
    <source>
        <dbReference type="Proteomes" id="UP000218811"/>
    </source>
</evidence>
<dbReference type="OMA" id="LIGWLEM"/>
<dbReference type="GO" id="GO:0031123">
    <property type="term" value="P:RNA 3'-end processing"/>
    <property type="evidence" value="ECO:0007669"/>
    <property type="project" value="TreeGrafter"/>
</dbReference>
<dbReference type="Pfam" id="PF22600">
    <property type="entry name" value="MTPAP-like_central"/>
    <property type="match status" value="1"/>
</dbReference>
<dbReference type="PANTHER" id="PTHR23092">
    <property type="entry name" value="POLY(A) RNA POLYMERASE"/>
    <property type="match status" value="1"/>
</dbReference>
<dbReference type="PANTHER" id="PTHR23092:SF15">
    <property type="entry name" value="INACTIVE NON-CANONICAL POLY(A) RNA POLYMERASE PROTEIN TRF4-2-RELATED"/>
    <property type="match status" value="1"/>
</dbReference>
<evidence type="ECO:0000313" key="8">
    <source>
        <dbReference type="EMBL" id="PCH34395.1"/>
    </source>
</evidence>
<dbReference type="SUPFAM" id="SSF81631">
    <property type="entry name" value="PAP/OAS1 substrate-binding domain"/>
    <property type="match status" value="1"/>
</dbReference>
<dbReference type="AlphaFoldDB" id="A0A2H3IY75"/>